<evidence type="ECO:0000256" key="8">
    <source>
        <dbReference type="ARBA" id="ARBA00023136"/>
    </source>
</evidence>
<feature type="transmembrane region" description="Helical" evidence="9">
    <location>
        <begin position="335"/>
        <end position="354"/>
    </location>
</feature>
<keyword evidence="5 9" id="KW-0812">Transmembrane</keyword>
<feature type="transmembrane region" description="Helical" evidence="9">
    <location>
        <begin position="159"/>
        <end position="180"/>
    </location>
</feature>
<keyword evidence="8 9" id="KW-0472">Membrane</keyword>
<dbReference type="EMBL" id="FRDL01000009">
    <property type="protein sequence ID" value="SHN73501.1"/>
    <property type="molecule type" value="Genomic_DNA"/>
</dbReference>
<keyword evidence="2" id="KW-0813">Transport</keyword>
<dbReference type="OrthoDB" id="570124at2"/>
<keyword evidence="6 9" id="KW-1133">Transmembrane helix</keyword>
<dbReference type="PANTHER" id="PTHR32507:SF0">
    <property type="entry name" value="NA(+)_H(+) ANTIPORTER 2-RELATED"/>
    <property type="match status" value="1"/>
</dbReference>
<accession>A0A1M7TRY9</accession>
<evidence type="ECO:0000256" key="6">
    <source>
        <dbReference type="ARBA" id="ARBA00022989"/>
    </source>
</evidence>
<dbReference type="Pfam" id="PF02254">
    <property type="entry name" value="TrkA_N"/>
    <property type="match status" value="1"/>
</dbReference>
<keyword evidence="3" id="KW-0050">Antiport</keyword>
<feature type="transmembrane region" description="Helical" evidence="9">
    <location>
        <begin position="91"/>
        <end position="111"/>
    </location>
</feature>
<protein>
    <submittedName>
        <fullName evidence="12">NhaP-type Na+/H+ or K+/H+ antiporter</fullName>
    </submittedName>
</protein>
<keyword evidence="7" id="KW-0406">Ion transport</keyword>
<evidence type="ECO:0000259" key="10">
    <source>
        <dbReference type="Pfam" id="PF00999"/>
    </source>
</evidence>
<feature type="transmembrane region" description="Helical" evidence="9">
    <location>
        <begin position="117"/>
        <end position="138"/>
    </location>
</feature>
<comment type="subcellular location">
    <subcellularLocation>
        <location evidence="1">Cell membrane</location>
        <topology evidence="1">Multi-pass membrane protein</topology>
    </subcellularLocation>
</comment>
<feature type="domain" description="Cation/H+ exchanger transmembrane" evidence="10">
    <location>
        <begin position="13"/>
        <end position="390"/>
    </location>
</feature>
<dbReference type="GO" id="GO:0006813">
    <property type="term" value="P:potassium ion transport"/>
    <property type="evidence" value="ECO:0007669"/>
    <property type="project" value="InterPro"/>
</dbReference>
<gene>
    <name evidence="12" type="ORF">SAMN05216200_10951</name>
</gene>
<dbReference type="InterPro" id="IPR006153">
    <property type="entry name" value="Cation/H_exchanger_TM"/>
</dbReference>
<keyword evidence="13" id="KW-1185">Reference proteome</keyword>
<evidence type="ECO:0000256" key="7">
    <source>
        <dbReference type="ARBA" id="ARBA00023065"/>
    </source>
</evidence>
<dbReference type="InterPro" id="IPR036291">
    <property type="entry name" value="NAD(P)-bd_dom_sf"/>
</dbReference>
<evidence type="ECO:0000313" key="12">
    <source>
        <dbReference type="EMBL" id="SHN73501.1"/>
    </source>
</evidence>
<keyword evidence="4" id="KW-1003">Cell membrane</keyword>
<evidence type="ECO:0000256" key="9">
    <source>
        <dbReference type="SAM" id="Phobius"/>
    </source>
</evidence>
<evidence type="ECO:0000256" key="4">
    <source>
        <dbReference type="ARBA" id="ARBA00022475"/>
    </source>
</evidence>
<evidence type="ECO:0000256" key="1">
    <source>
        <dbReference type="ARBA" id="ARBA00004651"/>
    </source>
</evidence>
<sequence length="594" mass="61781">MTDTTTAIALIGALGIGAQWLAWRFQLPAIVLMLLAGILAGPATGLVSPRAQFGPVIDAAVGAAVALILFEGGLTLNFNELRTARPAVRRLAALGAPLGWLTATLAAHWVAGLSWEVAAVFGGVLVVTGPTVVTPLLRQARLDPRPASILRWEAIVNDPLGALAAVLAFEIVAALAAAGGHAVPMALAHLALGVAIAGAAGWAAGKALAAAFRRGAAPEFLKAPAMIAAVLAVYAACDSLLHESGLLAVTVMGVVMGNARLPSLGELLRFKEAVTVLLVSGVFIVLAAGLDAPMIAALDWRAALFVLAVMFVARPAAVLASLIGTNLPWRERAMIAWIGPRGIVAVAISGFFGARLAELGVPDAHMLAPLAFALSAATVVAHGFSIGPAARLLGLTSTEPPGALIVGGSPWSAALAETLLKAGAPVLVADRNWSHLRHARVLGVPTYYGEILSEQAEHSLNLSRYGWLLATTDNDDYNALVCTDFAPEFGRRNVFQVGRSDEDEGERGLPVTLGGRPLGAGGDHAAYAERFARGWRFRRTALTEDYGFEDWRRDQPEAELIAVQGRSGALAFSGPDDPITPRPGAAIIFFGPPK</sequence>
<dbReference type="PANTHER" id="PTHR32507">
    <property type="entry name" value="NA(+)/H(+) ANTIPORTER 1"/>
    <property type="match status" value="1"/>
</dbReference>
<feature type="transmembrane region" description="Helical" evidence="9">
    <location>
        <begin position="30"/>
        <end position="47"/>
    </location>
</feature>
<name>A0A1M7TRY9_9RHOB</name>
<dbReference type="Pfam" id="PF00999">
    <property type="entry name" value="Na_H_Exchanger"/>
    <property type="match status" value="1"/>
</dbReference>
<dbReference type="AlphaFoldDB" id="A0A1M7TRY9"/>
<dbReference type="InterPro" id="IPR038770">
    <property type="entry name" value="Na+/solute_symporter_sf"/>
</dbReference>
<dbReference type="GO" id="GO:0015297">
    <property type="term" value="F:antiporter activity"/>
    <property type="evidence" value="ECO:0007669"/>
    <property type="project" value="UniProtKB-KW"/>
</dbReference>
<feature type="transmembrane region" description="Helical" evidence="9">
    <location>
        <begin position="6"/>
        <end position="23"/>
    </location>
</feature>
<dbReference type="RefSeq" id="WP_072748006.1">
    <property type="nucleotide sequence ID" value="NZ_FOHL01000009.1"/>
</dbReference>
<organism evidence="12 13">
    <name type="scientific">Oceanicella actignis</name>
    <dbReference type="NCBI Taxonomy" id="1189325"/>
    <lineage>
        <taxon>Bacteria</taxon>
        <taxon>Pseudomonadati</taxon>
        <taxon>Pseudomonadota</taxon>
        <taxon>Alphaproteobacteria</taxon>
        <taxon>Rhodobacterales</taxon>
        <taxon>Paracoccaceae</taxon>
        <taxon>Oceanicella</taxon>
    </lineage>
</organism>
<feature type="transmembrane region" description="Helical" evidence="9">
    <location>
        <begin position="273"/>
        <end position="296"/>
    </location>
</feature>
<dbReference type="GO" id="GO:0005886">
    <property type="term" value="C:plasma membrane"/>
    <property type="evidence" value="ECO:0007669"/>
    <property type="project" value="UniProtKB-SubCell"/>
</dbReference>
<evidence type="ECO:0000313" key="13">
    <source>
        <dbReference type="Proteomes" id="UP000184066"/>
    </source>
</evidence>
<evidence type="ECO:0000256" key="2">
    <source>
        <dbReference type="ARBA" id="ARBA00022448"/>
    </source>
</evidence>
<evidence type="ECO:0000256" key="5">
    <source>
        <dbReference type="ARBA" id="ARBA00022692"/>
    </source>
</evidence>
<reference evidence="12 13" key="1">
    <citation type="submission" date="2016-12" db="EMBL/GenBank/DDBJ databases">
        <authorList>
            <person name="Song W.-J."/>
            <person name="Kurnit D.M."/>
        </authorList>
    </citation>
    <scope>NUCLEOTIDE SEQUENCE [LARGE SCALE GENOMIC DNA]</scope>
    <source>
        <strain evidence="12 13">CGMCC 1.10808</strain>
    </source>
</reference>
<evidence type="ECO:0000259" key="11">
    <source>
        <dbReference type="Pfam" id="PF02254"/>
    </source>
</evidence>
<feature type="transmembrane region" description="Helical" evidence="9">
    <location>
        <begin position="186"/>
        <end position="208"/>
    </location>
</feature>
<feature type="transmembrane region" description="Helical" evidence="9">
    <location>
        <begin position="59"/>
        <end position="79"/>
    </location>
</feature>
<dbReference type="Gene3D" id="3.40.50.720">
    <property type="entry name" value="NAD(P)-binding Rossmann-like Domain"/>
    <property type="match status" value="1"/>
</dbReference>
<dbReference type="InterPro" id="IPR003148">
    <property type="entry name" value="RCK_N"/>
</dbReference>
<proteinExistence type="predicted"/>
<dbReference type="Proteomes" id="UP000184066">
    <property type="component" value="Unassembled WGS sequence"/>
</dbReference>
<feature type="transmembrane region" description="Helical" evidence="9">
    <location>
        <begin position="366"/>
        <end position="386"/>
    </location>
</feature>
<evidence type="ECO:0000256" key="3">
    <source>
        <dbReference type="ARBA" id="ARBA00022449"/>
    </source>
</evidence>
<dbReference type="GO" id="GO:1902600">
    <property type="term" value="P:proton transmembrane transport"/>
    <property type="evidence" value="ECO:0007669"/>
    <property type="project" value="InterPro"/>
</dbReference>
<dbReference type="Gene3D" id="1.20.1530.20">
    <property type="match status" value="1"/>
</dbReference>
<dbReference type="SUPFAM" id="SSF51735">
    <property type="entry name" value="NAD(P)-binding Rossmann-fold domains"/>
    <property type="match status" value="1"/>
</dbReference>
<feature type="domain" description="RCK N-terminal" evidence="11">
    <location>
        <begin position="404"/>
        <end position="483"/>
    </location>
</feature>
<dbReference type="STRING" id="1189325.SAMN04488119_10971"/>
<feature type="transmembrane region" description="Helical" evidence="9">
    <location>
        <begin position="302"/>
        <end position="323"/>
    </location>
</feature>